<keyword evidence="2" id="KW-1185">Reference proteome</keyword>
<name>A0ACC4E436_PURLI</name>
<comment type="caution">
    <text evidence="1">The sequence shown here is derived from an EMBL/GenBank/DDBJ whole genome shotgun (WGS) entry which is preliminary data.</text>
</comment>
<proteinExistence type="predicted"/>
<gene>
    <name evidence="1" type="ORF">ACCO45_000235</name>
</gene>
<dbReference type="EMBL" id="JBGNUJ010000002">
    <property type="protein sequence ID" value="KAL3963231.1"/>
    <property type="molecule type" value="Genomic_DNA"/>
</dbReference>
<reference evidence="1" key="1">
    <citation type="submission" date="2024-12" db="EMBL/GenBank/DDBJ databases">
        <title>Comparative genomics and development of molecular markers within Purpureocillium lilacinum and among Purpureocillium species.</title>
        <authorList>
            <person name="Yeh Z.-Y."/>
            <person name="Ni N.-T."/>
            <person name="Lo P.-H."/>
            <person name="Mushyakhwo K."/>
            <person name="Lin C.-F."/>
            <person name="Nai Y.-S."/>
        </authorList>
    </citation>
    <scope>NUCLEOTIDE SEQUENCE</scope>
    <source>
        <strain evidence="1">NCHU-NPUST-175</strain>
    </source>
</reference>
<organism evidence="1 2">
    <name type="scientific">Purpureocillium lilacinum</name>
    <name type="common">Paecilomyces lilacinus</name>
    <dbReference type="NCBI Taxonomy" id="33203"/>
    <lineage>
        <taxon>Eukaryota</taxon>
        <taxon>Fungi</taxon>
        <taxon>Dikarya</taxon>
        <taxon>Ascomycota</taxon>
        <taxon>Pezizomycotina</taxon>
        <taxon>Sordariomycetes</taxon>
        <taxon>Hypocreomycetidae</taxon>
        <taxon>Hypocreales</taxon>
        <taxon>Ophiocordycipitaceae</taxon>
        <taxon>Purpureocillium</taxon>
    </lineage>
</organism>
<dbReference type="Proteomes" id="UP001638806">
    <property type="component" value="Unassembled WGS sequence"/>
</dbReference>
<evidence type="ECO:0000313" key="1">
    <source>
        <dbReference type="EMBL" id="KAL3963231.1"/>
    </source>
</evidence>
<evidence type="ECO:0000313" key="2">
    <source>
        <dbReference type="Proteomes" id="UP001638806"/>
    </source>
</evidence>
<protein>
    <submittedName>
        <fullName evidence="1">Uncharacterized protein</fullName>
    </submittedName>
</protein>
<accession>A0ACC4E436</accession>
<sequence length="160" mass="17502">MPARRCRPADRSPVHLRQRIASLTGQRPNKAIACIVVVHGMICRRMTKLSSLVHRRKDPLCSGTPSVSCEEKASNRRQWTVVDGSGHLTMQPPIFSHGKGAISGRQQAPQKPTSCSQAPPWGLQNPDAPRPRLWRDGPLADARAAVETVQVQVLRGPPAT</sequence>